<feature type="domain" description="BON" evidence="1">
    <location>
        <begin position="17"/>
        <end position="85"/>
    </location>
</feature>
<evidence type="ECO:0000313" key="4">
    <source>
        <dbReference type="Proteomes" id="UP000001784"/>
    </source>
</evidence>
<dbReference type="InterPro" id="IPR007055">
    <property type="entry name" value="BON_dom"/>
</dbReference>
<protein>
    <submittedName>
        <fullName evidence="3">Peptidoglycan-binding LysM</fullName>
    </submittedName>
</protein>
<dbReference type="InterPro" id="IPR036779">
    <property type="entry name" value="LysM_dom_sf"/>
</dbReference>
<dbReference type="FunCoup" id="A0LJX5">
    <property type="interactions" value="29"/>
</dbReference>
<proteinExistence type="predicted"/>
<dbReference type="InterPro" id="IPR018392">
    <property type="entry name" value="LysM"/>
</dbReference>
<sequence length="143" mass="15487">MGLFDFVKEIGKKLFSGEAEAADKIKNHIEEANPGIQGLNVSFEDGVVSLSGQASSLEALEKAVLMAGNVQGVSEVRVQGLQAPPAEAKVEYYVIKKGDTLSAIAKQFLGNANDYPKIFEANREVIRDPNLIFVGQKIRIPLK</sequence>
<reference evidence="3 4" key="1">
    <citation type="submission" date="2006-10" db="EMBL/GenBank/DDBJ databases">
        <title>Complete sequence of Syntrophobacter fumaroxidans MPOB.</title>
        <authorList>
            <consortium name="US DOE Joint Genome Institute"/>
            <person name="Copeland A."/>
            <person name="Lucas S."/>
            <person name="Lapidus A."/>
            <person name="Barry K."/>
            <person name="Detter J.C."/>
            <person name="Glavina del Rio T."/>
            <person name="Hammon N."/>
            <person name="Israni S."/>
            <person name="Pitluck S."/>
            <person name="Goltsman E.G."/>
            <person name="Martinez M."/>
            <person name="Schmutz J."/>
            <person name="Larimer F."/>
            <person name="Land M."/>
            <person name="Hauser L."/>
            <person name="Kyrpides N."/>
            <person name="Kim E."/>
            <person name="Boone D.R."/>
            <person name="Brockman F."/>
            <person name="Culley D."/>
            <person name="Ferry J."/>
            <person name="Gunsalus R."/>
            <person name="McInerney M.J."/>
            <person name="Morrison M."/>
            <person name="Plugge C."/>
            <person name="Rohlin L."/>
            <person name="Scholten J."/>
            <person name="Sieber J."/>
            <person name="Stams A.J.M."/>
            <person name="Worm P."/>
            <person name="Henstra A.M."/>
            <person name="Richardson P."/>
        </authorList>
    </citation>
    <scope>NUCLEOTIDE SEQUENCE [LARGE SCALE GENOMIC DNA]</scope>
    <source>
        <strain evidence="4">DSM 10017 / MPOB</strain>
    </source>
</reference>
<gene>
    <name evidence="3" type="ordered locus">Sfum_2044</name>
</gene>
<evidence type="ECO:0000259" key="1">
    <source>
        <dbReference type="PROSITE" id="PS50914"/>
    </source>
</evidence>
<dbReference type="RefSeq" id="WP_011698896.1">
    <property type="nucleotide sequence ID" value="NC_008554.1"/>
</dbReference>
<dbReference type="CDD" id="cd00118">
    <property type="entry name" value="LysM"/>
    <property type="match status" value="1"/>
</dbReference>
<dbReference type="PANTHER" id="PTHR34700">
    <property type="entry name" value="POTASSIUM BINDING PROTEIN KBP"/>
    <property type="match status" value="1"/>
</dbReference>
<dbReference type="SUPFAM" id="SSF54106">
    <property type="entry name" value="LysM domain"/>
    <property type="match status" value="1"/>
</dbReference>
<dbReference type="PANTHER" id="PTHR34700:SF8">
    <property type="entry name" value="POTASSIUM BINDING PROTEIN KBP"/>
    <property type="match status" value="1"/>
</dbReference>
<dbReference type="STRING" id="335543.Sfum_2044"/>
<dbReference type="eggNOG" id="COG1652">
    <property type="taxonomic scope" value="Bacteria"/>
</dbReference>
<dbReference type="SMART" id="SM00257">
    <property type="entry name" value="LysM"/>
    <property type="match status" value="1"/>
</dbReference>
<organism evidence="3 4">
    <name type="scientific">Syntrophobacter fumaroxidans (strain DSM 10017 / MPOB)</name>
    <dbReference type="NCBI Taxonomy" id="335543"/>
    <lineage>
        <taxon>Bacteria</taxon>
        <taxon>Pseudomonadati</taxon>
        <taxon>Thermodesulfobacteriota</taxon>
        <taxon>Syntrophobacteria</taxon>
        <taxon>Syntrophobacterales</taxon>
        <taxon>Syntrophobacteraceae</taxon>
        <taxon>Syntrophobacter</taxon>
    </lineage>
</organism>
<dbReference type="EMBL" id="CP000478">
    <property type="protein sequence ID" value="ABK17727.1"/>
    <property type="molecule type" value="Genomic_DNA"/>
</dbReference>
<feature type="domain" description="LysM" evidence="2">
    <location>
        <begin position="91"/>
        <end position="140"/>
    </location>
</feature>
<dbReference type="InterPro" id="IPR052196">
    <property type="entry name" value="Bact_Kbp"/>
</dbReference>
<dbReference type="OrthoDB" id="370541at2"/>
<accession>A0LJX5</accession>
<evidence type="ECO:0000259" key="2">
    <source>
        <dbReference type="PROSITE" id="PS51782"/>
    </source>
</evidence>
<keyword evidence="4" id="KW-1185">Reference proteome</keyword>
<dbReference type="AlphaFoldDB" id="A0LJX5"/>
<dbReference type="PROSITE" id="PS51782">
    <property type="entry name" value="LYSM"/>
    <property type="match status" value="1"/>
</dbReference>
<dbReference type="Proteomes" id="UP000001784">
    <property type="component" value="Chromosome"/>
</dbReference>
<dbReference type="Gene3D" id="3.10.350.10">
    <property type="entry name" value="LysM domain"/>
    <property type="match status" value="1"/>
</dbReference>
<dbReference type="Pfam" id="PF04972">
    <property type="entry name" value="BON"/>
    <property type="match status" value="1"/>
</dbReference>
<dbReference type="Pfam" id="PF01476">
    <property type="entry name" value="LysM"/>
    <property type="match status" value="1"/>
</dbReference>
<dbReference type="NCBIfam" id="NF008399">
    <property type="entry name" value="PRK11198.1"/>
    <property type="match status" value="1"/>
</dbReference>
<evidence type="ECO:0000313" key="3">
    <source>
        <dbReference type="EMBL" id="ABK17727.1"/>
    </source>
</evidence>
<name>A0LJX5_SYNFM</name>
<dbReference type="InParanoid" id="A0LJX5"/>
<dbReference type="PROSITE" id="PS50914">
    <property type="entry name" value="BON"/>
    <property type="match status" value="1"/>
</dbReference>
<dbReference type="HOGENOM" id="CLU_125377_0_0_7"/>
<dbReference type="KEGG" id="sfu:Sfum_2044"/>